<name>A0AAX7UX27_ASTCA</name>
<reference evidence="5" key="2">
    <citation type="submission" date="2023-03" db="EMBL/GenBank/DDBJ databases">
        <authorList>
            <consortium name="Wellcome Sanger Institute Data Sharing"/>
        </authorList>
    </citation>
    <scope>NUCLEOTIDE SEQUENCE [LARGE SCALE GENOMIC DNA]</scope>
</reference>
<sequence>MASKSPRKTAGFMLLLTALSIASDDTGSKVSGRGDSAVSKGTADSGVVMENREIPGDIPGAVPRTLPLLTSESIRENVLLWDNEITERQKSHKILEELLNQGIIPKEQHREKSSRVGEAYSIMLDDNEGAWRRPPARLESLKVKKAQKLHTREEFEEKIRLAEERRKLKEDKLKMRLRSKSARVRVPAIISSTEKDKDMSITPVETLAAPHPSQVMREAAEGGEWVREDGDGKRECEEEAKKAGKRERREEGGDHRGEGAEREVESREKEEEEEMTQVQEFTASGELECDSSFQHADDKEEVF</sequence>
<evidence type="ECO:0000313" key="4">
    <source>
        <dbReference type="Ensembl" id="ENSACLP00000069166.1"/>
    </source>
</evidence>
<accession>A0AAX7UX27</accession>
<dbReference type="GeneTree" id="ENSGT00940000173140"/>
<evidence type="ECO:0000256" key="1">
    <source>
        <dbReference type="SAM" id="Coils"/>
    </source>
</evidence>
<protein>
    <recommendedName>
        <fullName evidence="6">Stathmin domain containing 1</fullName>
    </recommendedName>
</protein>
<feature type="compositionally biased region" description="Basic and acidic residues" evidence="2">
    <location>
        <begin position="218"/>
        <end position="269"/>
    </location>
</feature>
<keyword evidence="3" id="KW-0732">Signal</keyword>
<feature type="signal peptide" evidence="3">
    <location>
        <begin position="1"/>
        <end position="22"/>
    </location>
</feature>
<evidence type="ECO:0000256" key="3">
    <source>
        <dbReference type="SAM" id="SignalP"/>
    </source>
</evidence>
<reference evidence="4 5" key="1">
    <citation type="submission" date="2018-05" db="EMBL/GenBank/DDBJ databases">
        <authorList>
            <person name="Datahose"/>
        </authorList>
    </citation>
    <scope>NUCLEOTIDE SEQUENCE</scope>
</reference>
<evidence type="ECO:0000256" key="2">
    <source>
        <dbReference type="SAM" id="MobiDB-lite"/>
    </source>
</evidence>
<dbReference type="Ensembl" id="ENSACLT00000087870.1">
    <property type="protein sequence ID" value="ENSACLP00000069166.1"/>
    <property type="gene ID" value="ENSACLG00000016961.2"/>
</dbReference>
<evidence type="ECO:0000313" key="5">
    <source>
        <dbReference type="Proteomes" id="UP000265100"/>
    </source>
</evidence>
<dbReference type="AlphaFoldDB" id="A0AAX7UX27"/>
<reference evidence="4" key="4">
    <citation type="submission" date="2025-09" db="UniProtKB">
        <authorList>
            <consortium name="Ensembl"/>
        </authorList>
    </citation>
    <scope>IDENTIFICATION</scope>
</reference>
<keyword evidence="1" id="KW-0175">Coiled coil</keyword>
<feature type="region of interest" description="Disordered" evidence="2">
    <location>
        <begin position="196"/>
        <end position="303"/>
    </location>
</feature>
<feature type="coiled-coil region" evidence="1">
    <location>
        <begin position="138"/>
        <end position="172"/>
    </location>
</feature>
<evidence type="ECO:0008006" key="6">
    <source>
        <dbReference type="Google" id="ProtNLM"/>
    </source>
</evidence>
<feature type="region of interest" description="Disordered" evidence="2">
    <location>
        <begin position="24"/>
        <end position="44"/>
    </location>
</feature>
<reference evidence="4" key="3">
    <citation type="submission" date="2025-08" db="UniProtKB">
        <authorList>
            <consortium name="Ensembl"/>
        </authorList>
    </citation>
    <scope>IDENTIFICATION</scope>
</reference>
<proteinExistence type="predicted"/>
<keyword evidence="5" id="KW-1185">Reference proteome</keyword>
<feature type="chain" id="PRO_5044196142" description="Stathmin domain containing 1" evidence="3">
    <location>
        <begin position="23"/>
        <end position="303"/>
    </location>
</feature>
<dbReference type="Proteomes" id="UP000265100">
    <property type="component" value="Chromosome 22"/>
</dbReference>
<organism evidence="4 5">
    <name type="scientific">Astatotilapia calliptera</name>
    <name type="common">Eastern happy</name>
    <name type="synonym">Chromis callipterus</name>
    <dbReference type="NCBI Taxonomy" id="8154"/>
    <lineage>
        <taxon>Eukaryota</taxon>
        <taxon>Metazoa</taxon>
        <taxon>Chordata</taxon>
        <taxon>Craniata</taxon>
        <taxon>Vertebrata</taxon>
        <taxon>Euteleostomi</taxon>
        <taxon>Actinopterygii</taxon>
        <taxon>Neopterygii</taxon>
        <taxon>Teleostei</taxon>
        <taxon>Neoteleostei</taxon>
        <taxon>Acanthomorphata</taxon>
        <taxon>Ovalentaria</taxon>
        <taxon>Cichlomorphae</taxon>
        <taxon>Cichliformes</taxon>
        <taxon>Cichlidae</taxon>
        <taxon>African cichlids</taxon>
        <taxon>Pseudocrenilabrinae</taxon>
        <taxon>Haplochromini</taxon>
        <taxon>Astatotilapia</taxon>
    </lineage>
</organism>